<protein>
    <recommendedName>
        <fullName evidence="4">Translation initiation factor 2 subunit beta</fullName>
    </recommendedName>
    <alternativeName>
        <fullName evidence="7">aIF2-beta</fullName>
    </alternativeName>
    <alternativeName>
        <fullName evidence="8">eIF-2-beta</fullName>
    </alternativeName>
</protein>
<dbReference type="NCBIfam" id="TIGR00311">
    <property type="entry name" value="aIF-2beta"/>
    <property type="match status" value="1"/>
</dbReference>
<evidence type="ECO:0000256" key="8">
    <source>
        <dbReference type="ARBA" id="ARBA00032408"/>
    </source>
</evidence>
<dbReference type="Pfam" id="PF01873">
    <property type="entry name" value="eIF-5_eIF-2B"/>
    <property type="match status" value="1"/>
</dbReference>
<reference evidence="10" key="1">
    <citation type="journal article" date="2014" name="Front. Microbiol.">
        <title>High frequency of phylogenetically diverse reductive dehalogenase-homologous genes in deep subseafloor sedimentary metagenomes.</title>
        <authorList>
            <person name="Kawai M."/>
            <person name="Futagami T."/>
            <person name="Toyoda A."/>
            <person name="Takaki Y."/>
            <person name="Nishi S."/>
            <person name="Hori S."/>
            <person name="Arai W."/>
            <person name="Tsubouchi T."/>
            <person name="Morono Y."/>
            <person name="Uchiyama I."/>
            <person name="Ito T."/>
            <person name="Fujiyama A."/>
            <person name="Inagaki F."/>
            <person name="Takami H."/>
        </authorList>
    </citation>
    <scope>NUCLEOTIDE SEQUENCE</scope>
    <source>
        <strain evidence="10">Expedition CK06-06</strain>
    </source>
</reference>
<evidence type="ECO:0000256" key="7">
    <source>
        <dbReference type="ARBA" id="ARBA00031466"/>
    </source>
</evidence>
<gene>
    <name evidence="10" type="ORF">S03H2_34607</name>
</gene>
<dbReference type="InterPro" id="IPR004458">
    <property type="entry name" value="TIF2_bsu_arc"/>
</dbReference>
<sequence length="136" mass="15726">MTDYENMLDEAYKKVKQVGSFGNRFEIPKIEGHFEGKKTILTNFFQIISHLRRNPEHFQKFILKELAASGQKDGDRLVLNIKVPSAKINKKIEQYAKEFIICRECGKPDTELIKEDRITFVHCLACGAKHSVRSKI</sequence>
<evidence type="ECO:0000256" key="1">
    <source>
        <dbReference type="ARBA" id="ARBA00003323"/>
    </source>
</evidence>
<name>X1GIR0_9ZZZZ</name>
<keyword evidence="6" id="KW-0648">Protein biosynthesis</keyword>
<evidence type="ECO:0000256" key="4">
    <source>
        <dbReference type="ARBA" id="ARBA00022314"/>
    </source>
</evidence>
<accession>X1GIR0</accession>
<evidence type="ECO:0000256" key="3">
    <source>
        <dbReference type="ARBA" id="ARBA00011243"/>
    </source>
</evidence>
<dbReference type="GO" id="GO:0003743">
    <property type="term" value="F:translation initiation factor activity"/>
    <property type="evidence" value="ECO:0007669"/>
    <property type="project" value="UniProtKB-KW"/>
</dbReference>
<dbReference type="NCBIfam" id="NF003067">
    <property type="entry name" value="PRK03988.1"/>
    <property type="match status" value="1"/>
</dbReference>
<dbReference type="InterPro" id="IPR002735">
    <property type="entry name" value="Transl_init_fac_IF2/IF5_dom"/>
</dbReference>
<dbReference type="SMART" id="SM00653">
    <property type="entry name" value="eIF2B_5"/>
    <property type="match status" value="1"/>
</dbReference>
<dbReference type="AlphaFoldDB" id="X1GIR0"/>
<dbReference type="SUPFAM" id="SSF100966">
    <property type="entry name" value="Translation initiation factor 2 beta, aIF2beta, N-terminal domain"/>
    <property type="match status" value="1"/>
</dbReference>
<evidence type="ECO:0000256" key="6">
    <source>
        <dbReference type="ARBA" id="ARBA00022917"/>
    </source>
</evidence>
<comment type="similarity">
    <text evidence="2">Belongs to the eIF-2-beta/eIF-5 family.</text>
</comment>
<keyword evidence="5" id="KW-0396">Initiation factor</keyword>
<dbReference type="EMBL" id="BARU01021129">
    <property type="protein sequence ID" value="GAH57057.1"/>
    <property type="molecule type" value="Genomic_DNA"/>
</dbReference>
<comment type="function">
    <text evidence="1">eIF-2 functions in the early steps of protein synthesis by forming a ternary complex with GTP and initiator tRNA.</text>
</comment>
<dbReference type="HAMAP" id="MF_00232">
    <property type="entry name" value="eIF_2_beta"/>
    <property type="match status" value="1"/>
</dbReference>
<evidence type="ECO:0000259" key="9">
    <source>
        <dbReference type="SMART" id="SM00653"/>
    </source>
</evidence>
<dbReference type="Gene3D" id="3.30.30.170">
    <property type="match status" value="1"/>
</dbReference>
<dbReference type="SUPFAM" id="SSF75689">
    <property type="entry name" value="Zinc-binding domain of translation initiation factor 2 beta"/>
    <property type="match status" value="1"/>
</dbReference>
<proteinExistence type="inferred from homology"/>
<dbReference type="InterPro" id="IPR016190">
    <property type="entry name" value="Transl_init_fac_IF2/IF5_Zn-bd"/>
</dbReference>
<comment type="caution">
    <text evidence="10">The sequence shown here is derived from an EMBL/GenBank/DDBJ whole genome shotgun (WGS) entry which is preliminary data.</text>
</comment>
<organism evidence="10">
    <name type="scientific">marine sediment metagenome</name>
    <dbReference type="NCBI Taxonomy" id="412755"/>
    <lineage>
        <taxon>unclassified sequences</taxon>
        <taxon>metagenomes</taxon>
        <taxon>ecological metagenomes</taxon>
    </lineage>
</organism>
<evidence type="ECO:0000256" key="5">
    <source>
        <dbReference type="ARBA" id="ARBA00022540"/>
    </source>
</evidence>
<dbReference type="PANTHER" id="PTHR23001:SF3">
    <property type="entry name" value="EUKARYOTIC TRANSLATION INITIATION FACTOR 2 SUBUNIT 2"/>
    <property type="match status" value="1"/>
</dbReference>
<dbReference type="InterPro" id="IPR045196">
    <property type="entry name" value="IF2/IF5"/>
</dbReference>
<dbReference type="PANTHER" id="PTHR23001">
    <property type="entry name" value="EUKARYOTIC TRANSLATION INITIATION FACTOR"/>
    <property type="match status" value="1"/>
</dbReference>
<comment type="subunit">
    <text evidence="3">Heterotrimer composed of an alpha, a beta and a gamma chain.</text>
</comment>
<evidence type="ECO:0000313" key="10">
    <source>
        <dbReference type="EMBL" id="GAH57057.1"/>
    </source>
</evidence>
<feature type="domain" description="Translation initiation factor IF2/IF5" evidence="9">
    <location>
        <begin position="22"/>
        <end position="129"/>
    </location>
</feature>
<evidence type="ECO:0000256" key="2">
    <source>
        <dbReference type="ARBA" id="ARBA00010397"/>
    </source>
</evidence>
<dbReference type="InterPro" id="IPR016189">
    <property type="entry name" value="Transl_init_fac_IF2/IF5_N"/>
</dbReference>